<name>A0A7C6Z7H5_9FIRM</name>
<feature type="non-terminal residue" evidence="1">
    <location>
        <position position="173"/>
    </location>
</feature>
<gene>
    <name evidence="1" type="ORF">GX523_20215</name>
</gene>
<evidence type="ECO:0000313" key="1">
    <source>
        <dbReference type="EMBL" id="HHY29026.1"/>
    </source>
</evidence>
<proteinExistence type="predicted"/>
<organism evidence="1 2">
    <name type="scientific">Desulfitobacterium dehalogenans</name>
    <dbReference type="NCBI Taxonomy" id="36854"/>
    <lineage>
        <taxon>Bacteria</taxon>
        <taxon>Bacillati</taxon>
        <taxon>Bacillota</taxon>
        <taxon>Clostridia</taxon>
        <taxon>Eubacteriales</taxon>
        <taxon>Desulfitobacteriaceae</taxon>
        <taxon>Desulfitobacterium</taxon>
    </lineage>
</organism>
<dbReference type="Proteomes" id="UP000553059">
    <property type="component" value="Unassembled WGS sequence"/>
</dbReference>
<accession>A0A7C6Z7H5</accession>
<dbReference type="AlphaFoldDB" id="A0A7C6Z7H5"/>
<evidence type="ECO:0000313" key="2">
    <source>
        <dbReference type="Proteomes" id="UP000553059"/>
    </source>
</evidence>
<comment type="caution">
    <text evidence="1">The sequence shown here is derived from an EMBL/GenBank/DDBJ whole genome shotgun (WGS) entry which is preliminary data.</text>
</comment>
<sequence length="173" mass="20144">MSEIKKQYNKLPARYNIGIVQSKKCSLDIVKETCNQKGLDTLDFILWYDEKLLHSSVSIRLAPFDYILKSISDGIITYKAPIKHFRMACLILQEFSKCNKTQVAAMRAAFLKDHPHFLDAVCADVDFDSLYNYNHYTANKIMFPYFARQHIDKDLIAELISRKMLAFDDTYKI</sequence>
<protein>
    <submittedName>
        <fullName evidence="1">Uncharacterized protein</fullName>
    </submittedName>
</protein>
<reference evidence="1 2" key="1">
    <citation type="journal article" date="2020" name="Biotechnol. Biofuels">
        <title>New insights from the biogas microbiome by comprehensive genome-resolved metagenomics of nearly 1600 species originating from multiple anaerobic digesters.</title>
        <authorList>
            <person name="Campanaro S."/>
            <person name="Treu L."/>
            <person name="Rodriguez-R L.M."/>
            <person name="Kovalovszki A."/>
            <person name="Ziels R.M."/>
            <person name="Maus I."/>
            <person name="Zhu X."/>
            <person name="Kougias P.G."/>
            <person name="Basile A."/>
            <person name="Luo G."/>
            <person name="Schluter A."/>
            <person name="Konstantinidis K.T."/>
            <person name="Angelidaki I."/>
        </authorList>
    </citation>
    <scope>NUCLEOTIDE SEQUENCE [LARGE SCALE GENOMIC DNA]</scope>
    <source>
        <strain evidence="1">AS05jafATM_4</strain>
    </source>
</reference>
<dbReference type="EMBL" id="DUTF01000431">
    <property type="protein sequence ID" value="HHY29026.1"/>
    <property type="molecule type" value="Genomic_DNA"/>
</dbReference>